<comment type="caution">
    <text evidence="2">The sequence shown here is derived from an EMBL/GenBank/DDBJ whole genome shotgun (WGS) entry which is preliminary data.</text>
</comment>
<dbReference type="CDD" id="cd06587">
    <property type="entry name" value="VOC"/>
    <property type="match status" value="1"/>
</dbReference>
<gene>
    <name evidence="2" type="ORF">ABXV16_09715</name>
</gene>
<sequence length="80" mass="9170">MSVLRIVHVHIYVNNIAEAEGWYKDVLGFIRDESLLFWFTQGGPLVIKNNEAALSLIEMTSYEYLEASKNIQSYLMSGKL</sequence>
<protein>
    <submittedName>
        <fullName evidence="2">VOC family protein</fullName>
    </submittedName>
</protein>
<dbReference type="SUPFAM" id="SSF54593">
    <property type="entry name" value="Glyoxalase/Bleomycin resistance protein/Dihydroxybiphenyl dioxygenase"/>
    <property type="match status" value="1"/>
</dbReference>
<dbReference type="RefSeq" id="WP_110866904.1">
    <property type="nucleotide sequence ID" value="NZ_JBEWWF010000002.1"/>
</dbReference>
<dbReference type="EMBL" id="JBEWWF010000002">
    <property type="protein sequence ID" value="MET3076022.1"/>
    <property type="molecule type" value="Genomic_DNA"/>
</dbReference>
<evidence type="ECO:0000259" key="1">
    <source>
        <dbReference type="Pfam" id="PF00903"/>
    </source>
</evidence>
<reference evidence="2 3" key="1">
    <citation type="submission" date="2024-07" db="EMBL/GenBank/DDBJ databases">
        <title>Isolation, whole-genome sequencing, and annotation of five antibiotic-resistant bacteria from environmental samples.</title>
        <authorList>
            <person name="Bedore T."/>
            <person name="Hudson A.O."/>
            <person name="Kumar G."/>
        </authorList>
    </citation>
    <scope>NUCLEOTIDE SEQUENCE [LARGE SCALE GENOMIC DNA]</scope>
    <source>
        <strain evidence="2 3">RIT844</strain>
    </source>
</reference>
<dbReference type="Proteomes" id="UP001548992">
    <property type="component" value="Unassembled WGS sequence"/>
</dbReference>
<accession>A0ABV2DYI0</accession>
<dbReference type="InterPro" id="IPR029068">
    <property type="entry name" value="Glyas_Bleomycin-R_OHBP_Dase"/>
</dbReference>
<proteinExistence type="predicted"/>
<feature type="domain" description="Glyoxalase/fosfomycin resistance/dioxygenase" evidence="1">
    <location>
        <begin position="5"/>
        <end position="36"/>
    </location>
</feature>
<organism evidence="2 3">
    <name type="scientific">Pantoea leporis</name>
    <dbReference type="NCBI Taxonomy" id="2933780"/>
    <lineage>
        <taxon>Bacteria</taxon>
        <taxon>Pseudomonadati</taxon>
        <taxon>Pseudomonadota</taxon>
        <taxon>Gammaproteobacteria</taxon>
        <taxon>Enterobacterales</taxon>
        <taxon>Erwiniaceae</taxon>
        <taxon>Pantoea</taxon>
    </lineage>
</organism>
<dbReference type="Gene3D" id="3.10.180.10">
    <property type="entry name" value="2,3-Dihydroxybiphenyl 1,2-Dioxygenase, domain 1"/>
    <property type="match status" value="1"/>
</dbReference>
<name>A0ABV2DYI0_9GAMM</name>
<keyword evidence="3" id="KW-1185">Reference proteome</keyword>
<dbReference type="InterPro" id="IPR004360">
    <property type="entry name" value="Glyas_Fos-R_dOase_dom"/>
</dbReference>
<dbReference type="Pfam" id="PF00903">
    <property type="entry name" value="Glyoxalase"/>
    <property type="match status" value="1"/>
</dbReference>
<evidence type="ECO:0000313" key="2">
    <source>
        <dbReference type="EMBL" id="MET3076022.1"/>
    </source>
</evidence>
<evidence type="ECO:0000313" key="3">
    <source>
        <dbReference type="Proteomes" id="UP001548992"/>
    </source>
</evidence>